<gene>
    <name evidence="2" type="ORF">KQX54_009209</name>
</gene>
<dbReference type="Proteomes" id="UP000826195">
    <property type="component" value="Unassembled WGS sequence"/>
</dbReference>
<organism evidence="2 3">
    <name type="scientific">Cotesia glomerata</name>
    <name type="common">Lepidopteran parasitic wasp</name>
    <name type="synonym">Apanteles glomeratus</name>
    <dbReference type="NCBI Taxonomy" id="32391"/>
    <lineage>
        <taxon>Eukaryota</taxon>
        <taxon>Metazoa</taxon>
        <taxon>Ecdysozoa</taxon>
        <taxon>Arthropoda</taxon>
        <taxon>Hexapoda</taxon>
        <taxon>Insecta</taxon>
        <taxon>Pterygota</taxon>
        <taxon>Neoptera</taxon>
        <taxon>Endopterygota</taxon>
        <taxon>Hymenoptera</taxon>
        <taxon>Apocrita</taxon>
        <taxon>Ichneumonoidea</taxon>
        <taxon>Braconidae</taxon>
        <taxon>Microgastrinae</taxon>
        <taxon>Cotesia</taxon>
    </lineage>
</organism>
<protein>
    <submittedName>
        <fullName evidence="2">Uncharacterized protein</fullName>
    </submittedName>
</protein>
<evidence type="ECO:0000313" key="3">
    <source>
        <dbReference type="Proteomes" id="UP000826195"/>
    </source>
</evidence>
<accession>A0AAV7IE98</accession>
<name>A0AAV7IE98_COTGL</name>
<reference evidence="2 3" key="1">
    <citation type="journal article" date="2021" name="J. Hered.">
        <title>A chromosome-level genome assembly of the parasitoid wasp, Cotesia glomerata (Hymenoptera: Braconidae).</title>
        <authorList>
            <person name="Pinto B.J."/>
            <person name="Weis J.J."/>
            <person name="Gamble T."/>
            <person name="Ode P.J."/>
            <person name="Paul R."/>
            <person name="Zaspel J.M."/>
        </authorList>
    </citation>
    <scope>NUCLEOTIDE SEQUENCE [LARGE SCALE GENOMIC DNA]</scope>
    <source>
        <strain evidence="2">CgM1</strain>
    </source>
</reference>
<evidence type="ECO:0000313" key="2">
    <source>
        <dbReference type="EMBL" id="KAH0549432.1"/>
    </source>
</evidence>
<dbReference type="AlphaFoldDB" id="A0AAV7IE98"/>
<keyword evidence="3" id="KW-1185">Reference proteome</keyword>
<sequence>MISCDFRLRRPRAIPPKQVWVPEQGRPGLITNQKTNSQEPQALRACRRSINELPSKQERFLMLASRCCPSPKRLLIPFGSDWILSASPHAH</sequence>
<comment type="caution">
    <text evidence="2">The sequence shown here is derived from an EMBL/GenBank/DDBJ whole genome shotgun (WGS) entry which is preliminary data.</text>
</comment>
<dbReference type="EMBL" id="JAHXZJ010001864">
    <property type="protein sequence ID" value="KAH0549432.1"/>
    <property type="molecule type" value="Genomic_DNA"/>
</dbReference>
<proteinExistence type="predicted"/>
<evidence type="ECO:0000256" key="1">
    <source>
        <dbReference type="SAM" id="MobiDB-lite"/>
    </source>
</evidence>
<feature type="region of interest" description="Disordered" evidence="1">
    <location>
        <begin position="22"/>
        <end position="41"/>
    </location>
</feature>
<feature type="compositionally biased region" description="Polar residues" evidence="1">
    <location>
        <begin position="30"/>
        <end position="40"/>
    </location>
</feature>